<dbReference type="PANTHER" id="PTHR12975">
    <property type="entry name" value="TRANSPORT PROTEIN TRAPP"/>
    <property type="match status" value="1"/>
</dbReference>
<dbReference type="GO" id="GO:1990072">
    <property type="term" value="C:TRAPPIII protein complex"/>
    <property type="evidence" value="ECO:0007669"/>
    <property type="project" value="TreeGrafter"/>
</dbReference>
<reference evidence="3" key="1">
    <citation type="submission" date="2021-03" db="EMBL/GenBank/DDBJ databases">
        <title>Evolutionary innovations through gain and loss of genes in the ectomycorrhizal Boletales.</title>
        <authorList>
            <person name="Wu G."/>
            <person name="Miyauchi S."/>
            <person name="Morin E."/>
            <person name="Yang Z.-L."/>
            <person name="Xu J."/>
            <person name="Martin F.M."/>
        </authorList>
    </citation>
    <scope>NUCLEOTIDE SEQUENCE</scope>
    <source>
        <strain evidence="3">BR01</strain>
    </source>
</reference>
<evidence type="ECO:0000256" key="1">
    <source>
        <dbReference type="SAM" id="MobiDB-lite"/>
    </source>
</evidence>
<proteinExistence type="predicted"/>
<dbReference type="PANTHER" id="PTHR12975:SF6">
    <property type="entry name" value="TRAFFICKING PROTEIN PARTICLE COMPLEX SUBUNIT 8"/>
    <property type="match status" value="1"/>
</dbReference>
<name>A0A8I2YZQ5_9AGAM</name>
<comment type="caution">
    <text evidence="3">The sequence shown here is derived from an EMBL/GenBank/DDBJ whole genome shotgun (WGS) entry which is preliminary data.</text>
</comment>
<dbReference type="InterPro" id="IPR058541">
    <property type="entry name" value="Ig_TPPC8_1st"/>
</dbReference>
<dbReference type="Proteomes" id="UP000683000">
    <property type="component" value="Unassembled WGS sequence"/>
</dbReference>
<dbReference type="Pfam" id="PF24545">
    <property type="entry name" value="Ig_TPPC8_1st"/>
    <property type="match status" value="1"/>
</dbReference>
<organism evidence="3 4">
    <name type="scientific">Boletus reticuloceps</name>
    <dbReference type="NCBI Taxonomy" id="495285"/>
    <lineage>
        <taxon>Eukaryota</taxon>
        <taxon>Fungi</taxon>
        <taxon>Dikarya</taxon>
        <taxon>Basidiomycota</taxon>
        <taxon>Agaricomycotina</taxon>
        <taxon>Agaricomycetes</taxon>
        <taxon>Agaricomycetidae</taxon>
        <taxon>Boletales</taxon>
        <taxon>Boletineae</taxon>
        <taxon>Boletaceae</taxon>
        <taxon>Boletoideae</taxon>
        <taxon>Boletus</taxon>
    </lineage>
</organism>
<feature type="compositionally biased region" description="Low complexity" evidence="1">
    <location>
        <begin position="48"/>
        <end position="73"/>
    </location>
</feature>
<dbReference type="AlphaFoldDB" id="A0A8I2YZQ5"/>
<dbReference type="InterPro" id="IPR024420">
    <property type="entry name" value="TRAPP_III_complex_Trs85"/>
</dbReference>
<evidence type="ECO:0000313" key="3">
    <source>
        <dbReference type="EMBL" id="KAG6381059.1"/>
    </source>
</evidence>
<keyword evidence="4" id="KW-1185">Reference proteome</keyword>
<feature type="region of interest" description="Disordered" evidence="1">
    <location>
        <begin position="47"/>
        <end position="85"/>
    </location>
</feature>
<sequence length="867" mass="96605">MARFTREFIVMSLVPWMEKCVLEWNEAFSSSRRLPSRLFSSTRKFFGSTTPTTQSPTHTSTSSVTSLPSRSYTHNPSQLASGSSVLTAPPSQLRRLAEFATILGDHKLAISVWESLRKENKGGSDILPLLLSPSPAVVAHASYALSAVYPLGSDVSPQAQVQALKCAVRWEAGISTDDFLADPLEGERWLVWAAGNNGTDWDSDIEGRGTTSGVAPRSSSISERSKNSKRRAALWYLFAANRLEKCGIVRLYLVSFRERLHEVALETLTMFFLRKAHELFSNPPTKSLSPSFWISEGQPSSKHIGFDAVLSGIEHPLGRLLYTTGDIKARDSTSGDQVEWEKREEIWSKFWRTRGKETLEKSGRAAVGESFWVDIALHNPLDTEVTLTNLTLVVEARDKDTSWINKYVTVECVEEVVIHAQENRTLSIAVKVSQATSLTISYITYNFLGLFPARESLARRGRRLQDTPQQRQNVAYAPDILIRTDVEEASQELAVSFENNELLILNEGEHRSMKLWMTNAGHKSIDEIWLVGGLEDQLWLESSESEPLSVAGGSTEILHISNKLSEWTPRVVPMNKELHSGDTAAVTLTWRPGRVAFQQLCLLFVYRETGGHAFHCTRVTRTYHVIPSLELSASFSPSPSTDSAFLVNLEVSNLSSRSMRVKQVISISPTWECHHSTPLPSTPLQPAQLTSMSFSASPLDSTACIEATTAFISRTLGAVLHDRKVEPEDPPPLDLTCRHTSVYDSCISVHDPAVSQLFLSEKSRIITNSITQSHPHIPATSNPRVFPLFNPLSVDFLLFWEIPSEQRAGFILLSGVNLGASHAALQEVIENVESAKVKRSMYAETQREKMEILRSIRDSDWNAEMNP</sequence>
<accession>A0A8I2YZQ5</accession>
<feature type="region of interest" description="Disordered" evidence="1">
    <location>
        <begin position="202"/>
        <end position="223"/>
    </location>
</feature>
<evidence type="ECO:0000313" key="4">
    <source>
        <dbReference type="Proteomes" id="UP000683000"/>
    </source>
</evidence>
<feature type="compositionally biased region" description="Polar residues" evidence="1">
    <location>
        <begin position="74"/>
        <end position="85"/>
    </location>
</feature>
<gene>
    <name evidence="3" type="ORF">JVT61DRAFT_5455</name>
</gene>
<feature type="domain" description="TPPC8 first Ig-like" evidence="2">
    <location>
        <begin position="364"/>
        <end position="500"/>
    </location>
</feature>
<protein>
    <submittedName>
        <fullName evidence="3">ER-golgi trafficking TRAPP I complex 85 kDa subunit-domain-containing protein</fullName>
    </submittedName>
</protein>
<dbReference type="EMBL" id="JAGFBS010000002">
    <property type="protein sequence ID" value="KAG6381059.1"/>
    <property type="molecule type" value="Genomic_DNA"/>
</dbReference>
<dbReference type="Pfam" id="PF12739">
    <property type="entry name" value="TRAPPC-Trs85"/>
    <property type="match status" value="1"/>
</dbReference>
<dbReference type="OrthoDB" id="203724at2759"/>
<evidence type="ECO:0000259" key="2">
    <source>
        <dbReference type="Pfam" id="PF24545"/>
    </source>
</evidence>